<accession>A0A512MDC4</accession>
<organism evidence="1 2">
    <name type="scientific">Brevifollis gellanilyticus</name>
    <dbReference type="NCBI Taxonomy" id="748831"/>
    <lineage>
        <taxon>Bacteria</taxon>
        <taxon>Pseudomonadati</taxon>
        <taxon>Verrucomicrobiota</taxon>
        <taxon>Verrucomicrobiia</taxon>
        <taxon>Verrucomicrobiales</taxon>
        <taxon>Verrucomicrobiaceae</taxon>
    </lineage>
</organism>
<gene>
    <name evidence="1" type="ORF">BGE01nite_40250</name>
</gene>
<evidence type="ECO:0000313" key="1">
    <source>
        <dbReference type="EMBL" id="GEP44734.1"/>
    </source>
</evidence>
<dbReference type="Proteomes" id="UP000321577">
    <property type="component" value="Unassembled WGS sequence"/>
</dbReference>
<proteinExistence type="predicted"/>
<reference evidence="1 2" key="1">
    <citation type="submission" date="2019-07" db="EMBL/GenBank/DDBJ databases">
        <title>Whole genome shotgun sequence of Brevifollis gellanilyticus NBRC 108608.</title>
        <authorList>
            <person name="Hosoyama A."/>
            <person name="Uohara A."/>
            <person name="Ohji S."/>
            <person name="Ichikawa N."/>
        </authorList>
    </citation>
    <scope>NUCLEOTIDE SEQUENCE [LARGE SCALE GENOMIC DNA]</scope>
    <source>
        <strain evidence="1 2">NBRC 108608</strain>
    </source>
</reference>
<sequence>MSKSSFHHPRLVSGFLVLLATALLSQTVVEEKEDSMSAVGKMIPAGFVNKDVIIPSFDETGKKTSELQAATLTRIDEEHLQATKVIIDLLADDPTQNVRVDLPSALFNLNDRILRSGERGTVTRSDLETSGDTLVFDSRTSIGSMTGRVRTLIFDTSAVSNETTPPIQPAPKAEN</sequence>
<dbReference type="RefSeq" id="WP_146852974.1">
    <property type="nucleotide sequence ID" value="NZ_BKAG01000035.1"/>
</dbReference>
<dbReference type="OrthoDB" id="188567at2"/>
<evidence type="ECO:0008006" key="3">
    <source>
        <dbReference type="Google" id="ProtNLM"/>
    </source>
</evidence>
<name>A0A512MDC4_9BACT</name>
<protein>
    <recommendedName>
        <fullName evidence="3">Organic solvent tolerance-like N-terminal domain-containing protein</fullName>
    </recommendedName>
</protein>
<evidence type="ECO:0000313" key="2">
    <source>
        <dbReference type="Proteomes" id="UP000321577"/>
    </source>
</evidence>
<dbReference type="EMBL" id="BKAG01000035">
    <property type="protein sequence ID" value="GEP44734.1"/>
    <property type="molecule type" value="Genomic_DNA"/>
</dbReference>
<dbReference type="AlphaFoldDB" id="A0A512MDC4"/>
<keyword evidence="2" id="KW-1185">Reference proteome</keyword>
<comment type="caution">
    <text evidence="1">The sequence shown here is derived from an EMBL/GenBank/DDBJ whole genome shotgun (WGS) entry which is preliminary data.</text>
</comment>